<sequence length="382" mass="43583">MDYKEECDAIRIGELVAKKLHSELSEKEEELMNRTLDQHPEYRNVYQFLAETEKDNLFDQMQTYDSDAALKRVLDRYNKPRKKKTRLIWYAAASLIIFLSLGGYWMISIRNISDGHQITSQYGDDVISGILKPKMILSDGSSYELDTAQSGIRINENGIQYDNGVIIVSEKASVSVTLVTPKGRQYRITLPDGTKSVLNAATSLTYPSQFTAKERLVELQGEAYFEVAHNAAKPFRVKSTGQQILVLGTKFNVSAYPAEKPVTTLIEGKVSLRSENVKEVFLAPGQQSELGKEAFKVQDVQPDDYLSWMKGEFVFNNMALDQVFNVLERWYDVTFEYPPGLSQQYIYAEITRKHKLSEVLNILERVTGLAFKIEERRVIVKK</sequence>
<evidence type="ECO:0000256" key="1">
    <source>
        <dbReference type="SAM" id="Phobius"/>
    </source>
</evidence>
<dbReference type="RefSeq" id="WP_089998102.1">
    <property type="nucleotide sequence ID" value="NZ_FOBV01000001.1"/>
</dbReference>
<dbReference type="InterPro" id="IPR032508">
    <property type="entry name" value="FecR_C"/>
</dbReference>
<keyword evidence="1" id="KW-0472">Membrane</keyword>
<keyword evidence="1" id="KW-0812">Transmembrane</keyword>
<keyword evidence="5" id="KW-1185">Reference proteome</keyword>
<organism evidence="4 5">
    <name type="scientific">Chryseobacterium taichungense</name>
    <dbReference type="NCBI Taxonomy" id="295069"/>
    <lineage>
        <taxon>Bacteria</taxon>
        <taxon>Pseudomonadati</taxon>
        <taxon>Bacteroidota</taxon>
        <taxon>Flavobacteriia</taxon>
        <taxon>Flavobacteriales</taxon>
        <taxon>Weeksellaceae</taxon>
        <taxon>Chryseobacterium group</taxon>
        <taxon>Chryseobacterium</taxon>
    </lineage>
</organism>
<dbReference type="InterPro" id="IPR012373">
    <property type="entry name" value="Ferrdict_sens_TM"/>
</dbReference>
<evidence type="ECO:0000259" key="3">
    <source>
        <dbReference type="Pfam" id="PF16344"/>
    </source>
</evidence>
<evidence type="ECO:0000259" key="2">
    <source>
        <dbReference type="Pfam" id="PF04773"/>
    </source>
</evidence>
<dbReference type="Pfam" id="PF16344">
    <property type="entry name" value="FecR_C"/>
    <property type="match status" value="1"/>
</dbReference>
<dbReference type="Gene3D" id="2.60.120.1440">
    <property type="match status" value="1"/>
</dbReference>
<dbReference type="Pfam" id="PF04773">
    <property type="entry name" value="FecR"/>
    <property type="match status" value="1"/>
</dbReference>
<dbReference type="OrthoDB" id="649666at2"/>
<protein>
    <submittedName>
        <fullName evidence="4">FecR protein</fullName>
    </submittedName>
</protein>
<feature type="domain" description="Protein FecR C-terminal" evidence="3">
    <location>
        <begin position="312"/>
        <end position="380"/>
    </location>
</feature>
<dbReference type="Proteomes" id="UP000199450">
    <property type="component" value="Unassembled WGS sequence"/>
</dbReference>
<keyword evidence="1" id="KW-1133">Transmembrane helix</keyword>
<proteinExistence type="predicted"/>
<dbReference type="PIRSF" id="PIRSF018266">
    <property type="entry name" value="FecR"/>
    <property type="match status" value="1"/>
</dbReference>
<feature type="transmembrane region" description="Helical" evidence="1">
    <location>
        <begin position="87"/>
        <end position="107"/>
    </location>
</feature>
<feature type="domain" description="FecR protein" evidence="2">
    <location>
        <begin position="177"/>
        <end position="270"/>
    </location>
</feature>
<dbReference type="PANTHER" id="PTHR30273">
    <property type="entry name" value="PERIPLASMIC SIGNAL SENSOR AND SIGMA FACTOR ACTIVATOR FECR-RELATED"/>
    <property type="match status" value="1"/>
</dbReference>
<dbReference type="Gene3D" id="3.55.50.30">
    <property type="match status" value="1"/>
</dbReference>
<evidence type="ECO:0000313" key="4">
    <source>
        <dbReference type="EMBL" id="SEM13877.1"/>
    </source>
</evidence>
<dbReference type="STRING" id="295069.SAMN05421856_101335"/>
<dbReference type="GO" id="GO:0016989">
    <property type="term" value="F:sigma factor antagonist activity"/>
    <property type="evidence" value="ECO:0007669"/>
    <property type="project" value="TreeGrafter"/>
</dbReference>
<accession>A0A1H7VYL6</accession>
<dbReference type="AlphaFoldDB" id="A0A1H7VYL6"/>
<name>A0A1H7VYL6_9FLAO</name>
<dbReference type="EMBL" id="FOBV01000001">
    <property type="protein sequence ID" value="SEM13877.1"/>
    <property type="molecule type" value="Genomic_DNA"/>
</dbReference>
<dbReference type="PANTHER" id="PTHR30273:SF2">
    <property type="entry name" value="PROTEIN FECR"/>
    <property type="match status" value="1"/>
</dbReference>
<gene>
    <name evidence="4" type="ORF">SAMN05421856_101335</name>
</gene>
<reference evidence="5" key="1">
    <citation type="submission" date="2016-10" db="EMBL/GenBank/DDBJ databases">
        <authorList>
            <person name="Varghese N."/>
            <person name="Submissions S."/>
        </authorList>
    </citation>
    <scope>NUCLEOTIDE SEQUENCE [LARGE SCALE GENOMIC DNA]</scope>
    <source>
        <strain evidence="5">DSM 17453</strain>
    </source>
</reference>
<evidence type="ECO:0000313" key="5">
    <source>
        <dbReference type="Proteomes" id="UP000199450"/>
    </source>
</evidence>
<dbReference type="InterPro" id="IPR006860">
    <property type="entry name" value="FecR"/>
</dbReference>